<name>A0A8T0LFG1_PHAAN</name>
<gene>
    <name evidence="4" type="ORF">HKW66_Vig0010270</name>
</gene>
<evidence type="ECO:0000256" key="3">
    <source>
        <dbReference type="SAM" id="MobiDB-lite"/>
    </source>
</evidence>
<dbReference type="Gene3D" id="3.40.50.2000">
    <property type="entry name" value="Glycogen Phosphorylase B"/>
    <property type="match status" value="1"/>
</dbReference>
<sequence>MFYTWSVNAAAEFGIPRLIYVGGTYFAHCSMDHLERFEPHKKVESDDESFLIPGLPYNMEMTRSQIPARFKKQNDPFSHLMKMVKESEKRSYISLFKSFYAFEGAYEELYRKIMGTKSWNVGPISSWVNQDASDKGFKGTRQRGGRRKRESSMNNFSATQITEIAYGLEDCGHDFIWVVRKIDEDESRLLWMSLRRGWKQARRVI</sequence>
<feature type="compositionally biased region" description="Basic residues" evidence="3">
    <location>
        <begin position="138"/>
        <end position="149"/>
    </location>
</feature>
<keyword evidence="2 4" id="KW-0808">Transferase</keyword>
<protein>
    <submittedName>
        <fullName evidence="4">Soyasapogenol B glucuronide galactosyltransferase</fullName>
    </submittedName>
</protein>
<evidence type="ECO:0000313" key="4">
    <source>
        <dbReference type="EMBL" id="KAG2410362.1"/>
    </source>
</evidence>
<evidence type="ECO:0000313" key="5">
    <source>
        <dbReference type="Proteomes" id="UP000743370"/>
    </source>
</evidence>
<evidence type="ECO:0000256" key="2">
    <source>
        <dbReference type="ARBA" id="ARBA00022676"/>
    </source>
</evidence>
<comment type="caution">
    <text evidence="4">The sequence shown here is derived from an EMBL/GenBank/DDBJ whole genome shotgun (WGS) entry which is preliminary data.</text>
</comment>
<dbReference type="Proteomes" id="UP000743370">
    <property type="component" value="Unassembled WGS sequence"/>
</dbReference>
<dbReference type="PANTHER" id="PTHR48047:SF182">
    <property type="entry name" value="GLYCOSYLTRANSFERASE"/>
    <property type="match status" value="1"/>
</dbReference>
<dbReference type="AlphaFoldDB" id="A0A8T0LFG1"/>
<dbReference type="GO" id="GO:0035251">
    <property type="term" value="F:UDP-glucosyltransferase activity"/>
    <property type="evidence" value="ECO:0007669"/>
    <property type="project" value="TreeGrafter"/>
</dbReference>
<dbReference type="PANTHER" id="PTHR48047">
    <property type="entry name" value="GLYCOSYLTRANSFERASE"/>
    <property type="match status" value="1"/>
</dbReference>
<proteinExistence type="inferred from homology"/>
<evidence type="ECO:0000256" key="1">
    <source>
        <dbReference type="ARBA" id="ARBA00009995"/>
    </source>
</evidence>
<dbReference type="EMBL" id="JABFOF010000001">
    <property type="protein sequence ID" value="KAG2410362.1"/>
    <property type="molecule type" value="Genomic_DNA"/>
</dbReference>
<dbReference type="SUPFAM" id="SSF53756">
    <property type="entry name" value="UDP-Glycosyltransferase/glycogen phosphorylase"/>
    <property type="match status" value="1"/>
</dbReference>
<reference evidence="4 5" key="1">
    <citation type="submission" date="2020-05" db="EMBL/GenBank/DDBJ databases">
        <title>Vigna angularis (adzuki bean) Var. LongXiaoDou No. 4 denovo assembly.</title>
        <authorList>
            <person name="Xiang H."/>
        </authorList>
    </citation>
    <scope>NUCLEOTIDE SEQUENCE [LARGE SCALE GENOMIC DNA]</scope>
    <source>
        <tissue evidence="4">Leaf</tissue>
    </source>
</reference>
<accession>A0A8T0LFG1</accession>
<feature type="region of interest" description="Disordered" evidence="3">
    <location>
        <begin position="132"/>
        <end position="153"/>
    </location>
</feature>
<comment type="similarity">
    <text evidence="1">Belongs to the UDP-glycosyltransferase family.</text>
</comment>
<keyword evidence="2 4" id="KW-0328">Glycosyltransferase</keyword>
<organism evidence="4 5">
    <name type="scientific">Phaseolus angularis</name>
    <name type="common">Azuki bean</name>
    <name type="synonym">Vigna angularis</name>
    <dbReference type="NCBI Taxonomy" id="3914"/>
    <lineage>
        <taxon>Eukaryota</taxon>
        <taxon>Viridiplantae</taxon>
        <taxon>Streptophyta</taxon>
        <taxon>Embryophyta</taxon>
        <taxon>Tracheophyta</taxon>
        <taxon>Spermatophyta</taxon>
        <taxon>Magnoliopsida</taxon>
        <taxon>eudicotyledons</taxon>
        <taxon>Gunneridae</taxon>
        <taxon>Pentapetalae</taxon>
        <taxon>rosids</taxon>
        <taxon>fabids</taxon>
        <taxon>Fabales</taxon>
        <taxon>Fabaceae</taxon>
        <taxon>Papilionoideae</taxon>
        <taxon>50 kb inversion clade</taxon>
        <taxon>NPAAA clade</taxon>
        <taxon>indigoferoid/millettioid clade</taxon>
        <taxon>Phaseoleae</taxon>
        <taxon>Vigna</taxon>
    </lineage>
</organism>